<reference evidence="1" key="1">
    <citation type="journal article" date="2023" name="Comput. Struct. Biotechnol. J.">
        <title>Discovery of a novel marine Bacteroidetes with a rich repertoire of carbohydrate-active enzymes.</title>
        <authorList>
            <person name="Chen B."/>
            <person name="Liu G."/>
            <person name="Chen Q."/>
            <person name="Wang H."/>
            <person name="Liu L."/>
            <person name="Tang K."/>
        </authorList>
    </citation>
    <scope>NUCLEOTIDE SEQUENCE</scope>
    <source>
        <strain evidence="1">TK19036</strain>
    </source>
</reference>
<proteinExistence type="predicted"/>
<name>A0AA49GQV0_9BACT</name>
<sequence length="140" mass="15516">MVTLYNLKSVIKSLFGAVLLSLLTLIAEARDPVLDETPLAVVSDFQAVFQAGQVSIHWVSSALPLHRYFVLERAGMDMQFKVVANLASKTSPQPIEYQVVDSKSTSEFAFYRLVSIDAEGNQYYHGVITKGLHSSYTISK</sequence>
<evidence type="ECO:0000313" key="1">
    <source>
        <dbReference type="EMBL" id="WKN38837.1"/>
    </source>
</evidence>
<gene>
    <name evidence="1" type="ORF">K4G66_08985</name>
</gene>
<accession>A0AA49GQV0</accession>
<organism evidence="1">
    <name type="scientific">Roseihalotalea indica</name>
    <dbReference type="NCBI Taxonomy" id="2867963"/>
    <lineage>
        <taxon>Bacteria</taxon>
        <taxon>Pseudomonadati</taxon>
        <taxon>Bacteroidota</taxon>
        <taxon>Cytophagia</taxon>
        <taxon>Cytophagales</taxon>
        <taxon>Catalimonadaceae</taxon>
        <taxon>Roseihalotalea</taxon>
    </lineage>
</organism>
<dbReference type="AlphaFoldDB" id="A0AA49GQV0"/>
<reference evidence="1" key="2">
    <citation type="journal article" date="2024" name="Antonie Van Leeuwenhoek">
        <title>Roseihalotalea indica gen. nov., sp. nov., a halophilic Bacteroidetes from mesopelagic Southwest Indian Ocean with higher carbohydrate metabolic potential.</title>
        <authorList>
            <person name="Chen B."/>
            <person name="Zhang M."/>
            <person name="Lin D."/>
            <person name="Ye J."/>
            <person name="Tang K."/>
        </authorList>
    </citation>
    <scope>NUCLEOTIDE SEQUENCE</scope>
    <source>
        <strain evidence="1">TK19036</strain>
    </source>
</reference>
<protein>
    <submittedName>
        <fullName evidence="1">Uncharacterized protein</fullName>
    </submittedName>
</protein>
<dbReference type="EMBL" id="CP120682">
    <property type="protein sequence ID" value="WKN38837.1"/>
    <property type="molecule type" value="Genomic_DNA"/>
</dbReference>